<evidence type="ECO:0000256" key="1">
    <source>
        <dbReference type="SAM" id="MobiDB-lite"/>
    </source>
</evidence>
<gene>
    <name evidence="2" type="ORF">K7X08_038003</name>
</gene>
<dbReference type="Proteomes" id="UP001152561">
    <property type="component" value="Unassembled WGS sequence"/>
</dbReference>
<accession>A0A9Q1RSK1</accession>
<reference evidence="3" key="1">
    <citation type="journal article" date="2023" name="Proc. Natl. Acad. Sci. U.S.A.">
        <title>Genomic and structural basis for evolution of tropane alkaloid biosynthesis.</title>
        <authorList>
            <person name="Wanga Y.-J."/>
            <person name="Taina T."/>
            <person name="Yua J.-Y."/>
            <person name="Lia J."/>
            <person name="Xua B."/>
            <person name="Chenc J."/>
            <person name="D'Auriad J.C."/>
            <person name="Huanga J.-P."/>
            <person name="Huanga S.-X."/>
        </authorList>
    </citation>
    <scope>NUCLEOTIDE SEQUENCE [LARGE SCALE GENOMIC DNA]</scope>
    <source>
        <strain evidence="3">cv. KIB-2019</strain>
    </source>
</reference>
<feature type="region of interest" description="Disordered" evidence="1">
    <location>
        <begin position="109"/>
        <end position="134"/>
    </location>
</feature>
<dbReference type="PANTHER" id="PTHR36062">
    <property type="entry name" value="OS01G0687300 PROTEIN"/>
    <property type="match status" value="1"/>
</dbReference>
<dbReference type="InterPro" id="IPR037476">
    <property type="entry name" value="PCH1"/>
</dbReference>
<dbReference type="PANTHER" id="PTHR36062:SF1">
    <property type="entry name" value="OS01G0687300 PROTEIN"/>
    <property type="match status" value="1"/>
</dbReference>
<dbReference type="EMBL" id="JAJAGQ010000002">
    <property type="protein sequence ID" value="KAJ8571031.1"/>
    <property type="molecule type" value="Genomic_DNA"/>
</dbReference>
<evidence type="ECO:0000313" key="2">
    <source>
        <dbReference type="EMBL" id="KAJ8571031.1"/>
    </source>
</evidence>
<organism evidence="2 3">
    <name type="scientific">Anisodus acutangulus</name>
    <dbReference type="NCBI Taxonomy" id="402998"/>
    <lineage>
        <taxon>Eukaryota</taxon>
        <taxon>Viridiplantae</taxon>
        <taxon>Streptophyta</taxon>
        <taxon>Embryophyta</taxon>
        <taxon>Tracheophyta</taxon>
        <taxon>Spermatophyta</taxon>
        <taxon>Magnoliopsida</taxon>
        <taxon>eudicotyledons</taxon>
        <taxon>Gunneridae</taxon>
        <taxon>Pentapetalae</taxon>
        <taxon>asterids</taxon>
        <taxon>lamiids</taxon>
        <taxon>Solanales</taxon>
        <taxon>Solanaceae</taxon>
        <taxon>Solanoideae</taxon>
        <taxon>Hyoscyameae</taxon>
        <taxon>Anisodus</taxon>
    </lineage>
</organism>
<evidence type="ECO:0000313" key="3">
    <source>
        <dbReference type="Proteomes" id="UP001152561"/>
    </source>
</evidence>
<protein>
    <submittedName>
        <fullName evidence="2">Uncharacterized protein</fullName>
    </submittedName>
</protein>
<sequence length="264" mass="29093">MGINSSPLKKVSEMDLNIPTLQALDCPEKEVGHKSLNSKLPDINLELPALTDKLEPTSSRTQSLNLRLFLDLNEQPSPLEADFCPVTLLEEDPGSRWIKRLKLSSSRSFSVGTKSSNLSGKSSHEKANKSRSKISRVTITGSELAVGKLHGEELIAHDRTPALARNSDEQGLLTSLSWVQRWLHNRSATAKKKPQSVVICEPQRSKLELGDFQKKHSPSIAAMALMGKAITGFQPCEFQKRGPYVVWKTIVSETRSSNSYCASG</sequence>
<proteinExistence type="predicted"/>
<dbReference type="GO" id="GO:0010099">
    <property type="term" value="P:regulation of photomorphogenesis"/>
    <property type="evidence" value="ECO:0007669"/>
    <property type="project" value="InterPro"/>
</dbReference>
<keyword evidence="3" id="KW-1185">Reference proteome</keyword>
<dbReference type="AlphaFoldDB" id="A0A9Q1RSK1"/>
<comment type="caution">
    <text evidence="2">The sequence shown here is derived from an EMBL/GenBank/DDBJ whole genome shotgun (WGS) entry which is preliminary data.</text>
</comment>
<dbReference type="OrthoDB" id="649277at2759"/>
<name>A0A9Q1RSK1_9SOLA</name>
<feature type="compositionally biased region" description="Polar residues" evidence="1">
    <location>
        <begin position="109"/>
        <end position="121"/>
    </location>
</feature>